<protein>
    <submittedName>
        <fullName evidence="5">Fructoselysine 6-kinase</fullName>
        <ecNumber evidence="5">2.7.1.218</ecNumber>
    </submittedName>
</protein>
<dbReference type="EMBL" id="VWXL01000077">
    <property type="protein sequence ID" value="MVB11968.1"/>
    <property type="molecule type" value="Genomic_DNA"/>
</dbReference>
<dbReference type="SUPFAM" id="SSF53613">
    <property type="entry name" value="Ribokinase-like"/>
    <property type="match status" value="1"/>
</dbReference>
<evidence type="ECO:0000313" key="6">
    <source>
        <dbReference type="Proteomes" id="UP000469440"/>
    </source>
</evidence>
<dbReference type="InterPro" id="IPR011611">
    <property type="entry name" value="PfkB_dom"/>
</dbReference>
<dbReference type="PANTHER" id="PTHR43320">
    <property type="entry name" value="SUGAR KINASE"/>
    <property type="match status" value="1"/>
</dbReference>
<evidence type="ECO:0000259" key="4">
    <source>
        <dbReference type="Pfam" id="PF00294"/>
    </source>
</evidence>
<keyword evidence="6" id="KW-1185">Reference proteome</keyword>
<organism evidence="5 6">
    <name type="scientific">Caproicibacter fermentans</name>
    <dbReference type="NCBI Taxonomy" id="2576756"/>
    <lineage>
        <taxon>Bacteria</taxon>
        <taxon>Bacillati</taxon>
        <taxon>Bacillota</taxon>
        <taxon>Clostridia</taxon>
        <taxon>Eubacteriales</taxon>
        <taxon>Acutalibacteraceae</taxon>
        <taxon>Caproicibacter</taxon>
    </lineage>
</organism>
<keyword evidence="3 5" id="KW-0418">Kinase</keyword>
<evidence type="ECO:0000313" key="5">
    <source>
        <dbReference type="EMBL" id="MVB11968.1"/>
    </source>
</evidence>
<dbReference type="InterPro" id="IPR002173">
    <property type="entry name" value="Carboh/pur_kinase_PfkB_CS"/>
</dbReference>
<dbReference type="InterPro" id="IPR029056">
    <property type="entry name" value="Ribokinase-like"/>
</dbReference>
<dbReference type="Gene3D" id="3.40.1190.20">
    <property type="match status" value="1"/>
</dbReference>
<dbReference type="GO" id="GO:0016301">
    <property type="term" value="F:kinase activity"/>
    <property type="evidence" value="ECO:0007669"/>
    <property type="project" value="UniProtKB-KW"/>
</dbReference>
<evidence type="ECO:0000256" key="2">
    <source>
        <dbReference type="ARBA" id="ARBA00022679"/>
    </source>
</evidence>
<dbReference type="InterPro" id="IPR052700">
    <property type="entry name" value="Carb_kinase_PfkB-like"/>
</dbReference>
<dbReference type="PROSITE" id="PS00584">
    <property type="entry name" value="PFKB_KINASES_2"/>
    <property type="match status" value="1"/>
</dbReference>
<name>A0A6N8I216_9FIRM</name>
<dbReference type="EC" id="2.7.1.218" evidence="5"/>
<feature type="domain" description="Carbohydrate kinase PfkB" evidence="4">
    <location>
        <begin position="33"/>
        <end position="276"/>
    </location>
</feature>
<reference evidence="5 6" key="1">
    <citation type="submission" date="2019-09" db="EMBL/GenBank/DDBJ databases">
        <title>Genome sequence of Clostridium sp. EA1.</title>
        <authorList>
            <person name="Poehlein A."/>
            <person name="Bengelsdorf F.R."/>
            <person name="Daniel R."/>
        </authorList>
    </citation>
    <scope>NUCLEOTIDE SEQUENCE [LARGE SCALE GENOMIC DNA]</scope>
    <source>
        <strain evidence="5 6">EA1</strain>
    </source>
</reference>
<dbReference type="RefSeq" id="WP_233452813.1">
    <property type="nucleotide sequence ID" value="NZ_VWXL01000077.1"/>
</dbReference>
<dbReference type="Proteomes" id="UP000469440">
    <property type="component" value="Unassembled WGS sequence"/>
</dbReference>
<sequence>MERLTIESLGDETMNQAVAAVGFCCADVYEKLNQFYPTGNGVDWGVHLARMGVPVSVVSVVGTDSYGEKMKQALAAEKIDISHLRMEQGDTCKMMMDLKNGTDRVHLKEIEGVMADYAITEDEFEFVSRHTMLHTDLFGKVLDRLPDWKAHGVRIVMDFSVFSEDPEFQCEKIFPYVDYVFLSYDGKKDEHIKNWVKQIHSYGPKIVTATMGELGSISYDGTNLYEYGIVPAKVVNTVGAGDSYIAGFTYGILNGWEIPECMKKGAEISSAVVSKFEPY</sequence>
<evidence type="ECO:0000256" key="1">
    <source>
        <dbReference type="ARBA" id="ARBA00010688"/>
    </source>
</evidence>
<proteinExistence type="inferred from homology"/>
<comment type="caution">
    <text evidence="5">The sequence shown here is derived from an EMBL/GenBank/DDBJ whole genome shotgun (WGS) entry which is preliminary data.</text>
</comment>
<comment type="similarity">
    <text evidence="1">Belongs to the carbohydrate kinase PfkB family.</text>
</comment>
<dbReference type="NCBIfam" id="NF007321">
    <property type="entry name" value="PRK09813.1"/>
    <property type="match status" value="1"/>
</dbReference>
<evidence type="ECO:0000256" key="3">
    <source>
        <dbReference type="ARBA" id="ARBA00022777"/>
    </source>
</evidence>
<gene>
    <name evidence="5" type="primary">frlD_4</name>
    <name evidence="5" type="ORF">CAFE_26970</name>
</gene>
<keyword evidence="2 5" id="KW-0808">Transferase</keyword>
<dbReference type="AlphaFoldDB" id="A0A6N8I216"/>
<dbReference type="Pfam" id="PF00294">
    <property type="entry name" value="PfkB"/>
    <property type="match status" value="1"/>
</dbReference>
<accession>A0A6N8I216</accession>
<dbReference type="PANTHER" id="PTHR43320:SF3">
    <property type="entry name" value="CARBOHYDRATE KINASE PFKB DOMAIN-CONTAINING PROTEIN"/>
    <property type="match status" value="1"/>
</dbReference>